<dbReference type="SUPFAM" id="SSF46955">
    <property type="entry name" value="Putative DNA-binding domain"/>
    <property type="match status" value="1"/>
</dbReference>
<dbReference type="Gene3D" id="1.10.1660.10">
    <property type="match status" value="1"/>
</dbReference>
<feature type="domain" description="HTH merR-type" evidence="1">
    <location>
        <begin position="5"/>
        <end position="45"/>
    </location>
</feature>
<gene>
    <name evidence="2" type="ORF">SAMN02745910_02069</name>
</gene>
<dbReference type="InterPro" id="IPR009061">
    <property type="entry name" value="DNA-bd_dom_put_sf"/>
</dbReference>
<reference evidence="2 3" key="1">
    <citation type="submission" date="2016-10" db="EMBL/GenBank/DDBJ databases">
        <authorList>
            <person name="Varghese N."/>
            <person name="Submissions S."/>
        </authorList>
    </citation>
    <scope>NUCLEOTIDE SEQUENCE [LARGE SCALE GENOMIC DNA]</scope>
    <source>
        <strain evidence="2 3">DSM 13796</strain>
    </source>
</reference>
<comment type="caution">
    <text evidence="2">The sequence shown here is derived from an EMBL/GenBank/DDBJ whole genome shotgun (WGS) entry which is preliminary data.</text>
</comment>
<dbReference type="Pfam" id="PF13411">
    <property type="entry name" value="MerR_1"/>
    <property type="match status" value="1"/>
</dbReference>
<accession>A0A1I5ZGY6</accession>
<name>A0A1I5ZGY6_9BACI</name>
<organism evidence="2 3">
    <name type="scientific">Priestia endophytica DSM 13796</name>
    <dbReference type="NCBI Taxonomy" id="1121089"/>
    <lineage>
        <taxon>Bacteria</taxon>
        <taxon>Bacillati</taxon>
        <taxon>Bacillota</taxon>
        <taxon>Bacilli</taxon>
        <taxon>Bacillales</taxon>
        <taxon>Bacillaceae</taxon>
        <taxon>Priestia</taxon>
    </lineage>
</organism>
<proteinExistence type="predicted"/>
<dbReference type="EMBL" id="FOXX01000004">
    <property type="protein sequence ID" value="SFQ55722.1"/>
    <property type="molecule type" value="Genomic_DNA"/>
</dbReference>
<evidence type="ECO:0000259" key="1">
    <source>
        <dbReference type="Pfam" id="PF13411"/>
    </source>
</evidence>
<sequence length="52" mass="6523">MSKNYTMKELVEQYNVSEDTLRYYEKLNFYLLLIEKKTDIEYTKKFIKKFLK</sequence>
<dbReference type="InterPro" id="IPR000551">
    <property type="entry name" value="MerR-type_HTH_dom"/>
</dbReference>
<dbReference type="Proteomes" id="UP000182762">
    <property type="component" value="Unassembled WGS sequence"/>
</dbReference>
<keyword evidence="3" id="KW-1185">Reference proteome</keyword>
<protein>
    <submittedName>
        <fullName evidence="2">MerR HTH family regulatory protein</fullName>
    </submittedName>
</protein>
<evidence type="ECO:0000313" key="2">
    <source>
        <dbReference type="EMBL" id="SFQ55722.1"/>
    </source>
</evidence>
<evidence type="ECO:0000313" key="3">
    <source>
        <dbReference type="Proteomes" id="UP000182762"/>
    </source>
</evidence>